<dbReference type="PANTHER" id="PTHR37984:SF5">
    <property type="entry name" value="PROTEIN NYNRIN-LIKE"/>
    <property type="match status" value="1"/>
</dbReference>
<evidence type="ECO:0000256" key="8">
    <source>
        <dbReference type="SAM" id="MobiDB-lite"/>
    </source>
</evidence>
<feature type="compositionally biased region" description="Low complexity" evidence="8">
    <location>
        <begin position="334"/>
        <end position="346"/>
    </location>
</feature>
<dbReference type="Gene3D" id="1.10.340.70">
    <property type="match status" value="1"/>
</dbReference>
<keyword evidence="4" id="KW-0540">Nuclease</keyword>
<feature type="region of interest" description="Disordered" evidence="8">
    <location>
        <begin position="312"/>
        <end position="350"/>
    </location>
</feature>
<evidence type="ECO:0000259" key="9">
    <source>
        <dbReference type="Pfam" id="PF00078"/>
    </source>
</evidence>
<keyword evidence="6" id="KW-0378">Hydrolase</keyword>
<gene>
    <name evidence="11" type="ORF">OSB04_013256</name>
</gene>
<evidence type="ECO:0000256" key="2">
    <source>
        <dbReference type="ARBA" id="ARBA00022679"/>
    </source>
</evidence>
<dbReference type="InterPro" id="IPR050951">
    <property type="entry name" value="Retrovirus_Pol_polyprotein"/>
</dbReference>
<evidence type="ECO:0000256" key="3">
    <source>
        <dbReference type="ARBA" id="ARBA00022695"/>
    </source>
</evidence>
<dbReference type="InterPro" id="IPR041373">
    <property type="entry name" value="RT_RNaseH"/>
</dbReference>
<evidence type="ECO:0000256" key="4">
    <source>
        <dbReference type="ARBA" id="ARBA00022722"/>
    </source>
</evidence>
<reference evidence="11" key="1">
    <citation type="submission" date="2023-03" db="EMBL/GenBank/DDBJ databases">
        <title>Chromosome-scale reference genome and RAD-based genetic map of yellow starthistle (Centaurea solstitialis) reveal putative structural variation and QTLs associated with invader traits.</title>
        <authorList>
            <person name="Reatini B."/>
            <person name="Cang F.A."/>
            <person name="Jiang Q."/>
            <person name="Mckibben M.T.W."/>
            <person name="Barker M.S."/>
            <person name="Rieseberg L.H."/>
            <person name="Dlugosch K.M."/>
        </authorList>
    </citation>
    <scope>NUCLEOTIDE SEQUENCE</scope>
    <source>
        <strain evidence="11">CAN-66</strain>
        <tissue evidence="11">Leaf</tissue>
    </source>
</reference>
<feature type="domain" description="Reverse transcriptase RNase H-like" evidence="10">
    <location>
        <begin position="1165"/>
        <end position="1268"/>
    </location>
</feature>
<dbReference type="Gene3D" id="3.30.70.270">
    <property type="match status" value="2"/>
</dbReference>
<feature type="compositionally biased region" description="Polar residues" evidence="8">
    <location>
        <begin position="312"/>
        <end position="333"/>
    </location>
</feature>
<evidence type="ECO:0000256" key="1">
    <source>
        <dbReference type="ARBA" id="ARBA00012493"/>
    </source>
</evidence>
<dbReference type="CDD" id="cd01647">
    <property type="entry name" value="RT_LTR"/>
    <property type="match status" value="1"/>
</dbReference>
<keyword evidence="12" id="KW-1185">Reference proteome</keyword>
<dbReference type="FunFam" id="3.30.70.270:FF:000020">
    <property type="entry name" value="Transposon Tf2-6 polyprotein-like Protein"/>
    <property type="match status" value="1"/>
</dbReference>
<feature type="domain" description="Reverse transcriptase" evidence="9">
    <location>
        <begin position="921"/>
        <end position="1075"/>
    </location>
</feature>
<dbReference type="GO" id="GO:0004519">
    <property type="term" value="F:endonuclease activity"/>
    <property type="evidence" value="ECO:0007669"/>
    <property type="project" value="UniProtKB-KW"/>
</dbReference>
<dbReference type="Gene3D" id="2.40.70.10">
    <property type="entry name" value="Acid Proteases"/>
    <property type="match status" value="1"/>
</dbReference>
<accession>A0AA38TVY1</accession>
<dbReference type="InterPro" id="IPR021109">
    <property type="entry name" value="Peptidase_aspartic_dom_sf"/>
</dbReference>
<dbReference type="EC" id="2.7.7.49" evidence="1"/>
<evidence type="ECO:0000313" key="12">
    <source>
        <dbReference type="Proteomes" id="UP001172457"/>
    </source>
</evidence>
<name>A0AA38TVY1_9ASTR</name>
<dbReference type="CDD" id="cd00303">
    <property type="entry name" value="retropepsin_like"/>
    <property type="match status" value="1"/>
</dbReference>
<keyword evidence="2" id="KW-0808">Transferase</keyword>
<dbReference type="EMBL" id="JARYMX010000003">
    <property type="protein sequence ID" value="KAJ9558642.1"/>
    <property type="molecule type" value="Genomic_DNA"/>
</dbReference>
<dbReference type="InterPro" id="IPR000477">
    <property type="entry name" value="RT_dom"/>
</dbReference>
<evidence type="ECO:0000313" key="11">
    <source>
        <dbReference type="EMBL" id="KAJ9558642.1"/>
    </source>
</evidence>
<keyword evidence="7" id="KW-0695">RNA-directed DNA polymerase</keyword>
<organism evidence="11 12">
    <name type="scientific">Centaurea solstitialis</name>
    <name type="common">yellow star-thistle</name>
    <dbReference type="NCBI Taxonomy" id="347529"/>
    <lineage>
        <taxon>Eukaryota</taxon>
        <taxon>Viridiplantae</taxon>
        <taxon>Streptophyta</taxon>
        <taxon>Embryophyta</taxon>
        <taxon>Tracheophyta</taxon>
        <taxon>Spermatophyta</taxon>
        <taxon>Magnoliopsida</taxon>
        <taxon>eudicotyledons</taxon>
        <taxon>Gunneridae</taxon>
        <taxon>Pentapetalae</taxon>
        <taxon>asterids</taxon>
        <taxon>campanulids</taxon>
        <taxon>Asterales</taxon>
        <taxon>Asteraceae</taxon>
        <taxon>Carduoideae</taxon>
        <taxon>Cardueae</taxon>
        <taxon>Centaureinae</taxon>
        <taxon>Centaurea</taxon>
    </lineage>
</organism>
<sequence length="1423" mass="160571">MLRKQKEPLLEIDPEIEKTFRKRRRGKKKSQPSVEPVVVPTVIMADLPPPVETTVHIADDKDCKIRDYATPGADQFASGIPRPDANNHFELKPVMFQMLQTMGQFGGSTVEDPHTHLKSFLEVADSFHIPGVAEDAVRQRLFPFTLRDRAKAWINSFRPNSLISWKVLAEKFLQKYFPPTRNCPHHGIPHCIQLETFYNGLSNAAKLILDATAGGAFTTQTYNEGYQVLEKVANNNTDWSNPRELTPKINPTESDALKAMNAQLAALTKLVLNGNRQQVNSVVATPQVPDVCTYCGENHIFDFCPGNPEAVNGQSSHFQSAHTPSGHSPQNFHQGQSPQNFQQRQQPALEAPPSLESVLKGFMNQTQAAMRNFETQLGQLATEVKNRTQGSLPSDTEHPKREGKEQVKMISLRSADNLYDVVVESEPTLVDLEPTATTVPLSTVPTPDLTEVNIPLGVSTPVTDHPLPPEPQKSAFKRKSTTEDTSNSVPKKVQFDLQNLLFPQRVKPKNVDDQFKKFLDVFKQLHINIPLVEALEQMPSYVKFLKDILNKKRRLGEFEIVALTKECSALLTNKIRQKLKDPGSFTIPCSIGGKEVGHALCDLGASINLMPLSIFKKLGIGEARPTTVTLQLADRSIAYPKGKIEDVLVKVDKFIFPADFVILDYEADRETPIILGRPFLATGRTLIDVQKGELTMRVHDQEVTFNVFKSLKYVDTEHCMAVSMINDDLSFDTVGWESDHCDSDLDETLEDDCSEVIAPFEQLDFKGRDIQLPSVEQPPDLELKPLPSHLKYAYLAEDEKLPVIISSKLSEDQEQQLINLLKKHKKAIGWTIADIKGISPSLCQHKINLESGHPGKVQPQRRLNPVMKEVVKKEVLKWLNAGIIYPIASSDWVSPVQCVPKKGGTTVVTNEKNELIPTRIVTGWRISMDYRQLNLATKKDHFPLPFIDQMLDRLAGNEFYCFLDGYSGYNQIHIAPEDQEKTTFTCPFGTFAFRRMPFGLCNAPATFQRCIMAIFTDMIEDTIEVFMDDFSVIGSSFEVCLENLEKILVRCETHDLVLNWEKCHFMVEEGIVLGHLVSKRGLEVDKTKLEVIEQLPEPTTVKGIRSFLGHARFYRRFIKDFSKITKPLCTLLQQDQEFIFSQECREAFEKLKMALVTAPIVTTPDWTLPFEVMCDASEWAIGAILGQRKDKVFHPIYYASKTLIEAQINYTVIEKELLAVVFAFDRFRSYLVGTKVIVHTDHAAIKYLISNADSKPHLIRWVLLLQEFDLEIVDRKGSSNQVADHLSRLEKIVSTAVHPSSVGEKIVSTAEPTEVREKFPDEQLLAVQHHDNFPWYADIANFLACGIKPNGMKGQPLKKFLHDCRQYVWDDPFLYKIGTDQLLRRCVHGGEQHQILDACHSSQFGGHFGGQRTTAKILQSGFF</sequence>
<proteinExistence type="predicted"/>
<dbReference type="CDD" id="cd09274">
    <property type="entry name" value="RNase_HI_RT_Ty3"/>
    <property type="match status" value="1"/>
</dbReference>
<comment type="caution">
    <text evidence="11">The sequence shown here is derived from an EMBL/GenBank/DDBJ whole genome shotgun (WGS) entry which is preliminary data.</text>
</comment>
<dbReference type="Pfam" id="PF13650">
    <property type="entry name" value="Asp_protease_2"/>
    <property type="match status" value="1"/>
</dbReference>
<dbReference type="PANTHER" id="PTHR37984">
    <property type="entry name" value="PROTEIN CBG26694"/>
    <property type="match status" value="1"/>
</dbReference>
<dbReference type="Pfam" id="PF17917">
    <property type="entry name" value="RT_RNaseH"/>
    <property type="match status" value="1"/>
</dbReference>
<dbReference type="Gene3D" id="3.10.10.10">
    <property type="entry name" value="HIV Type 1 Reverse Transcriptase, subunit A, domain 1"/>
    <property type="match status" value="1"/>
</dbReference>
<dbReference type="InterPro" id="IPR043502">
    <property type="entry name" value="DNA/RNA_pol_sf"/>
</dbReference>
<dbReference type="GO" id="GO:0016787">
    <property type="term" value="F:hydrolase activity"/>
    <property type="evidence" value="ECO:0007669"/>
    <property type="project" value="UniProtKB-KW"/>
</dbReference>
<evidence type="ECO:0000256" key="6">
    <source>
        <dbReference type="ARBA" id="ARBA00022801"/>
    </source>
</evidence>
<evidence type="ECO:0000259" key="10">
    <source>
        <dbReference type="Pfam" id="PF17917"/>
    </source>
</evidence>
<keyword evidence="5" id="KW-0255">Endonuclease</keyword>
<evidence type="ECO:0000256" key="7">
    <source>
        <dbReference type="ARBA" id="ARBA00022918"/>
    </source>
</evidence>
<protein>
    <recommendedName>
        <fullName evidence="1">RNA-directed DNA polymerase</fullName>
        <ecNumber evidence="1">2.7.7.49</ecNumber>
    </recommendedName>
</protein>
<evidence type="ECO:0000256" key="5">
    <source>
        <dbReference type="ARBA" id="ARBA00022759"/>
    </source>
</evidence>
<dbReference type="InterPro" id="IPR043128">
    <property type="entry name" value="Rev_trsase/Diguanyl_cyclase"/>
</dbReference>
<feature type="region of interest" description="Disordered" evidence="8">
    <location>
        <begin position="459"/>
        <end position="489"/>
    </location>
</feature>
<dbReference type="FunFam" id="3.10.20.370:FF:000001">
    <property type="entry name" value="Retrovirus-related Pol polyprotein from transposon 17.6-like protein"/>
    <property type="match status" value="1"/>
</dbReference>
<dbReference type="GO" id="GO:0003964">
    <property type="term" value="F:RNA-directed DNA polymerase activity"/>
    <property type="evidence" value="ECO:0007669"/>
    <property type="project" value="UniProtKB-KW"/>
</dbReference>
<keyword evidence="3" id="KW-0548">Nucleotidyltransferase</keyword>
<dbReference type="SUPFAM" id="SSF56672">
    <property type="entry name" value="DNA/RNA polymerases"/>
    <property type="match status" value="1"/>
</dbReference>
<dbReference type="Pfam" id="PF00078">
    <property type="entry name" value="RVT_1"/>
    <property type="match status" value="1"/>
</dbReference>
<dbReference type="Proteomes" id="UP001172457">
    <property type="component" value="Chromosome 3"/>
</dbReference>